<proteinExistence type="predicted"/>
<dbReference type="SUPFAM" id="SSF50156">
    <property type="entry name" value="PDZ domain-like"/>
    <property type="match status" value="1"/>
</dbReference>
<protein>
    <recommendedName>
        <fullName evidence="6">Rubredoxin-like domain-containing protein</fullName>
    </recommendedName>
</protein>
<dbReference type="PROSITE" id="PS50106">
    <property type="entry name" value="PDZ"/>
    <property type="match status" value="1"/>
</dbReference>
<dbReference type="AlphaFoldDB" id="A0ABD1YLX2"/>
<accession>A0ABD1YLX2</accession>
<dbReference type="Gene3D" id="2.20.28.10">
    <property type="match status" value="1"/>
</dbReference>
<dbReference type="Proteomes" id="UP001605036">
    <property type="component" value="Unassembled WGS sequence"/>
</dbReference>
<organism evidence="4 5">
    <name type="scientific">Riccia fluitans</name>
    <dbReference type="NCBI Taxonomy" id="41844"/>
    <lineage>
        <taxon>Eukaryota</taxon>
        <taxon>Viridiplantae</taxon>
        <taxon>Streptophyta</taxon>
        <taxon>Embryophyta</taxon>
        <taxon>Marchantiophyta</taxon>
        <taxon>Marchantiopsida</taxon>
        <taxon>Marchantiidae</taxon>
        <taxon>Marchantiales</taxon>
        <taxon>Ricciaceae</taxon>
        <taxon>Riccia</taxon>
    </lineage>
</organism>
<feature type="domain" description="Rubredoxin-like" evidence="3">
    <location>
        <begin position="251"/>
        <end position="291"/>
    </location>
</feature>
<gene>
    <name evidence="4" type="ORF">R1flu_016110</name>
</gene>
<reference evidence="4 5" key="1">
    <citation type="submission" date="2024-09" db="EMBL/GenBank/DDBJ databases">
        <title>Chromosome-scale assembly of Riccia fluitans.</title>
        <authorList>
            <person name="Paukszto L."/>
            <person name="Sawicki J."/>
            <person name="Karawczyk K."/>
            <person name="Piernik-Szablinska J."/>
            <person name="Szczecinska M."/>
            <person name="Mazdziarz M."/>
        </authorList>
    </citation>
    <scope>NUCLEOTIDE SEQUENCE [LARGE SCALE GENOMIC DNA]</scope>
    <source>
        <strain evidence="4">Rf_01</strain>
        <tissue evidence="4">Aerial parts of the thallus</tissue>
    </source>
</reference>
<dbReference type="EMBL" id="JBHFFA010000004">
    <property type="protein sequence ID" value="KAL2631424.1"/>
    <property type="molecule type" value="Genomic_DNA"/>
</dbReference>
<dbReference type="SUPFAM" id="SSF57802">
    <property type="entry name" value="Rubredoxin-like"/>
    <property type="match status" value="1"/>
</dbReference>
<evidence type="ECO:0000313" key="5">
    <source>
        <dbReference type="Proteomes" id="UP001605036"/>
    </source>
</evidence>
<sequence>MRRDLNHTPCQHPPFCALCAVTVLSHVAARNVRAAREPPIPNCSFSQSIELCNLTANICYSSNRPTMAAVIAGLPATVTCVKNGRSTELAPVSSSFSRYQLQSSFLGKGLPDISVRSLSTSRRNSLTSVLQIRAKTAGASKTFETEVDKPLGLTLGAKSGGGVVVTGVDGGGNAAKAGIKAGDQVVYTSSFFGDELWPADNLGFTNTAIRAKADSVYFVLSRGGDVNVKRLPKRPAPSRFGRKLTDAQKARATHVCLDCGYIYTLSKPFDDQPDYFECPQCQAPKKRFAQYDPETGKAIGGGGTPISVILGVLAGAIAVGALAFYGLQ</sequence>
<dbReference type="InterPro" id="IPR001478">
    <property type="entry name" value="PDZ"/>
</dbReference>
<dbReference type="Gene3D" id="2.30.42.10">
    <property type="match status" value="1"/>
</dbReference>
<evidence type="ECO:0000259" key="3">
    <source>
        <dbReference type="PROSITE" id="PS50903"/>
    </source>
</evidence>
<evidence type="ECO:0000313" key="4">
    <source>
        <dbReference type="EMBL" id="KAL2631424.1"/>
    </source>
</evidence>
<name>A0ABD1YLX2_9MARC</name>
<keyword evidence="5" id="KW-1185">Reference proteome</keyword>
<keyword evidence="1" id="KW-1133">Transmembrane helix</keyword>
<feature type="domain" description="PDZ" evidence="2">
    <location>
        <begin position="129"/>
        <end position="186"/>
    </location>
</feature>
<dbReference type="InterPro" id="IPR024934">
    <property type="entry name" value="Rubredoxin-like_dom"/>
</dbReference>
<evidence type="ECO:0000259" key="2">
    <source>
        <dbReference type="PROSITE" id="PS50106"/>
    </source>
</evidence>
<feature type="transmembrane region" description="Helical" evidence="1">
    <location>
        <begin position="306"/>
        <end position="327"/>
    </location>
</feature>
<comment type="caution">
    <text evidence="4">The sequence shown here is derived from an EMBL/GenBank/DDBJ whole genome shotgun (WGS) entry which is preliminary data.</text>
</comment>
<keyword evidence="1" id="KW-0472">Membrane</keyword>
<dbReference type="PROSITE" id="PS50903">
    <property type="entry name" value="RUBREDOXIN_LIKE"/>
    <property type="match status" value="1"/>
</dbReference>
<evidence type="ECO:0000256" key="1">
    <source>
        <dbReference type="SAM" id="Phobius"/>
    </source>
</evidence>
<evidence type="ECO:0008006" key="6">
    <source>
        <dbReference type="Google" id="ProtNLM"/>
    </source>
</evidence>
<dbReference type="PANTHER" id="PTHR47661">
    <property type="entry name" value="PHOSPHOGLUCAN PHOSPHATASE LSF1, CHLOROPLASTIC"/>
    <property type="match status" value="1"/>
</dbReference>
<dbReference type="PANTHER" id="PTHR47661:SF4">
    <property type="entry name" value="OS08G0162600 PROTEIN"/>
    <property type="match status" value="1"/>
</dbReference>
<dbReference type="InterPro" id="IPR036034">
    <property type="entry name" value="PDZ_sf"/>
</dbReference>
<keyword evidence="1" id="KW-0812">Transmembrane</keyword>